<evidence type="ECO:0000313" key="4">
    <source>
        <dbReference type="Proteomes" id="UP001148786"/>
    </source>
</evidence>
<feature type="region of interest" description="Disordered" evidence="2">
    <location>
        <begin position="728"/>
        <end position="757"/>
    </location>
</feature>
<dbReference type="SUPFAM" id="SSF88723">
    <property type="entry name" value="PIN domain-like"/>
    <property type="match status" value="1"/>
</dbReference>
<dbReference type="InterPro" id="IPR029060">
    <property type="entry name" value="PIN-like_dom_sf"/>
</dbReference>
<sequence>MATAKSNNQVPIVVDGWSFIYDLYNSHHLPWVYGGEYAEFERLVKTVVESWIRVGLQVYFVFDGACPDLKFPTVISRLAQSHIQPAQLFFRTSSVSRSTGRFLNETRILPPLAYSVCIHALEAVRSETGAVDLHFADEEGDPYAVELAARLGAYVLGNDSDFVIFNSAGYRGYIPLDDLVWQAPIHDEHPAINGIDDDDFQTVTKPKSKKKPTNLAHVPSSEGLLPPENVDRDELSISFISYSPNTLANHLNIPVTLLPLLGALVGNDFSKEVESNSRKIQGLFFERSLTLAQRIEKVASTIRSVMSPNSQRRKAKHQVGSVMDLIDRTVNALLSRLTTTMGSGEIDLIVDKIVNATLQYAIPKYVGELEGREGLWATSVCALHDPEACSLLPMISRNVMRQAEESENADPRLLEAREKYLDAYRCGLLSPKNMDILNTGSSWARLFLENPDLETVGRSIGRPIREWIHAILHDAVGLEPSELAESTNGEEEDAEESDPDELVDVVESDSDDSDCPTGRDFLAPLKGALQRLHNDEYSESEATEPPASVISHRRLSTAPPIITEYLRRGTRIAAETVTITPFRDLLTSISLPEFANETDPPLILRSEEDRLTILLRILQSDVQAVRSLPQEAVLPVVALRWVIHTLHTNTSFPPIEDRNIQLMAQVLMALGTIEQLSQALLLSGRVPSNFHQLSGKAFHALLAGTASSVKFTIPNGIWEAAEAGLEDSFQEERTKNTKKPKKAQKLQTPISTPKTTKLDAQKGNSIYALLGDVEA</sequence>
<feature type="compositionally biased region" description="Acidic residues" evidence="2">
    <location>
        <begin position="488"/>
        <end position="514"/>
    </location>
</feature>
<evidence type="ECO:0000256" key="2">
    <source>
        <dbReference type="SAM" id="MobiDB-lite"/>
    </source>
</evidence>
<feature type="region of interest" description="Disordered" evidence="2">
    <location>
        <begin position="479"/>
        <end position="519"/>
    </location>
</feature>
<dbReference type="PANTHER" id="PTHR15665:SF1">
    <property type="entry name" value="PROTEIN ASTEROID HOMOLOG 1"/>
    <property type="match status" value="1"/>
</dbReference>
<evidence type="ECO:0008006" key="5">
    <source>
        <dbReference type="Google" id="ProtNLM"/>
    </source>
</evidence>
<comment type="caution">
    <text evidence="3">The sequence shown here is derived from an EMBL/GenBank/DDBJ whole genome shotgun (WGS) entry which is preliminary data.</text>
</comment>
<dbReference type="Gene3D" id="3.40.50.1010">
    <property type="entry name" value="5'-nuclease"/>
    <property type="match status" value="1"/>
</dbReference>
<dbReference type="OrthoDB" id="25987at2759"/>
<dbReference type="PANTHER" id="PTHR15665">
    <property type="entry name" value="ASTEROID PROTEIN"/>
    <property type="match status" value="1"/>
</dbReference>
<dbReference type="Proteomes" id="UP001148786">
    <property type="component" value="Unassembled WGS sequence"/>
</dbReference>
<organism evidence="3 4">
    <name type="scientific">Agrocybe chaxingu</name>
    <dbReference type="NCBI Taxonomy" id="84603"/>
    <lineage>
        <taxon>Eukaryota</taxon>
        <taxon>Fungi</taxon>
        <taxon>Dikarya</taxon>
        <taxon>Basidiomycota</taxon>
        <taxon>Agaricomycotina</taxon>
        <taxon>Agaricomycetes</taxon>
        <taxon>Agaricomycetidae</taxon>
        <taxon>Agaricales</taxon>
        <taxon>Agaricineae</taxon>
        <taxon>Strophariaceae</taxon>
        <taxon>Agrocybe</taxon>
    </lineage>
</organism>
<reference evidence="3" key="1">
    <citation type="submission" date="2022-07" db="EMBL/GenBank/DDBJ databases">
        <title>Genome Sequence of Agrocybe chaxingu.</title>
        <authorList>
            <person name="Buettner E."/>
        </authorList>
    </citation>
    <scope>NUCLEOTIDE SEQUENCE</scope>
    <source>
        <strain evidence="3">MP-N11</strain>
    </source>
</reference>
<keyword evidence="4" id="KW-1185">Reference proteome</keyword>
<proteinExistence type="inferred from homology"/>
<gene>
    <name evidence="3" type="ORF">NLJ89_g8837</name>
</gene>
<accession>A0A9W8JUG2</accession>
<evidence type="ECO:0000313" key="3">
    <source>
        <dbReference type="EMBL" id="KAJ3502552.1"/>
    </source>
</evidence>
<name>A0A9W8JUG2_9AGAR</name>
<comment type="similarity">
    <text evidence="1">Belongs to the asteroid family.</text>
</comment>
<feature type="region of interest" description="Disordered" evidence="2">
    <location>
        <begin position="205"/>
        <end position="227"/>
    </location>
</feature>
<dbReference type="EMBL" id="JANKHO010001266">
    <property type="protein sequence ID" value="KAJ3502552.1"/>
    <property type="molecule type" value="Genomic_DNA"/>
</dbReference>
<dbReference type="InterPro" id="IPR026832">
    <property type="entry name" value="Asteroid"/>
</dbReference>
<evidence type="ECO:0000256" key="1">
    <source>
        <dbReference type="ARBA" id="ARBA00007398"/>
    </source>
</evidence>
<protein>
    <recommendedName>
        <fullName evidence="5">Asteroid domain-containing protein</fullName>
    </recommendedName>
</protein>
<dbReference type="AlphaFoldDB" id="A0A9W8JUG2"/>